<dbReference type="EMBL" id="MU394300">
    <property type="protein sequence ID" value="KAI6088653.1"/>
    <property type="molecule type" value="Genomic_DNA"/>
</dbReference>
<accession>A0ACC0D7L3</accession>
<evidence type="ECO:0000313" key="1">
    <source>
        <dbReference type="EMBL" id="KAI6088653.1"/>
    </source>
</evidence>
<name>A0ACC0D7L3_9PEZI</name>
<dbReference type="Proteomes" id="UP001497680">
    <property type="component" value="Unassembled WGS sequence"/>
</dbReference>
<proteinExistence type="predicted"/>
<comment type="caution">
    <text evidence="1">The sequence shown here is derived from an EMBL/GenBank/DDBJ whole genome shotgun (WGS) entry which is preliminary data.</text>
</comment>
<keyword evidence="2" id="KW-1185">Reference proteome</keyword>
<evidence type="ECO:0000313" key="2">
    <source>
        <dbReference type="Proteomes" id="UP001497680"/>
    </source>
</evidence>
<gene>
    <name evidence="1" type="ORF">F4821DRAFT_86498</name>
</gene>
<organism evidence="1 2">
    <name type="scientific">Hypoxylon rubiginosum</name>
    <dbReference type="NCBI Taxonomy" id="110542"/>
    <lineage>
        <taxon>Eukaryota</taxon>
        <taxon>Fungi</taxon>
        <taxon>Dikarya</taxon>
        <taxon>Ascomycota</taxon>
        <taxon>Pezizomycotina</taxon>
        <taxon>Sordariomycetes</taxon>
        <taxon>Xylariomycetidae</taxon>
        <taxon>Xylariales</taxon>
        <taxon>Hypoxylaceae</taxon>
        <taxon>Hypoxylon</taxon>
    </lineage>
</organism>
<sequence>MTRSIGARRSDDSEVARTPTTAGTDAGSDIQKARDEYALNPVGSGSSKASRGKSGHLRLASNSTDGDDDDDVERLAGAEVEVASIENGDRGVVVYKVYKRRWFGLFQLTLLNIIVSWDWLTFAPVSQNAAIYYNTSESAINWTSTAVLFSFVVAIPCVIYTLHWGPKPSIMTSAALILVGSWIRYAGSYASGGGNFGVVMFGQILIGLAQPFVLSAPTRYSDMWFTNRGRVAATALGSLANPFGAALGQLIVPFMVTKPADISNAVLYIAIISTVAALPSFFIPASPPTPPGPSGSTPKTSLRSSVQLFKSLEVWLLMIPFAIYVGFFNSMSSLLNQIMMPYGFTSDEAGIAGAILIVVGLVASAISSPIIDRTKAFLLAIKVAVPLIGLSYLVFIWMPGTRDLAGPFVILSILGAASFSLVPVALEFLCELAYPVSPEVTSTLAWGGGQLFGGIFIVVSDALKAGPEGNPPDNMDNALIFTAVVALVAMPIPMCLGLFGRKDKLTMKRVRSDDRSASSIRAVDV</sequence>
<protein>
    <submittedName>
        <fullName evidence="1">MFS general substrate transporter</fullName>
    </submittedName>
</protein>
<reference evidence="1 2" key="1">
    <citation type="journal article" date="2022" name="New Phytol.">
        <title>Ecological generalism drives hyperdiversity of secondary metabolite gene clusters in xylarialean endophytes.</title>
        <authorList>
            <person name="Franco M.E.E."/>
            <person name="Wisecaver J.H."/>
            <person name="Arnold A.E."/>
            <person name="Ju Y.M."/>
            <person name="Slot J.C."/>
            <person name="Ahrendt S."/>
            <person name="Moore L.P."/>
            <person name="Eastman K.E."/>
            <person name="Scott K."/>
            <person name="Konkel Z."/>
            <person name="Mondo S.J."/>
            <person name="Kuo A."/>
            <person name="Hayes R.D."/>
            <person name="Haridas S."/>
            <person name="Andreopoulos B."/>
            <person name="Riley R."/>
            <person name="LaButti K."/>
            <person name="Pangilinan J."/>
            <person name="Lipzen A."/>
            <person name="Amirebrahimi M."/>
            <person name="Yan J."/>
            <person name="Adam C."/>
            <person name="Keymanesh K."/>
            <person name="Ng V."/>
            <person name="Louie K."/>
            <person name="Northen T."/>
            <person name="Drula E."/>
            <person name="Henrissat B."/>
            <person name="Hsieh H.M."/>
            <person name="Youens-Clark K."/>
            <person name="Lutzoni F."/>
            <person name="Miadlikowska J."/>
            <person name="Eastwood D.C."/>
            <person name="Hamelin R.C."/>
            <person name="Grigoriev I.V."/>
            <person name="U'Ren J.M."/>
        </authorList>
    </citation>
    <scope>NUCLEOTIDE SEQUENCE [LARGE SCALE GENOMIC DNA]</scope>
    <source>
        <strain evidence="1 2">ER1909</strain>
    </source>
</reference>